<dbReference type="HOGENOM" id="CLU_082100_1_0_2"/>
<dbReference type="eggNOG" id="arCOG02159">
    <property type="taxonomic scope" value="Archaea"/>
</dbReference>
<dbReference type="RefSeq" id="WP_013738146.1">
    <property type="nucleotide sequence ID" value="NC_015435.1"/>
</dbReference>
<keyword evidence="1" id="KW-1133">Transmembrane helix</keyword>
<feature type="transmembrane region" description="Helical" evidence="1">
    <location>
        <begin position="123"/>
        <end position="141"/>
    </location>
</feature>
<dbReference type="PATRIC" id="fig|1006006.8.peg.1541"/>
<dbReference type="OrthoDB" id="46118at2157"/>
<gene>
    <name evidence="2" type="ordered locus">Mcup_1545</name>
</gene>
<keyword evidence="3" id="KW-1185">Reference proteome</keyword>
<evidence type="ECO:0000313" key="2">
    <source>
        <dbReference type="EMBL" id="AEB95648.1"/>
    </source>
</evidence>
<feature type="transmembrane region" description="Helical" evidence="1">
    <location>
        <begin position="99"/>
        <end position="117"/>
    </location>
</feature>
<feature type="transmembrane region" description="Helical" evidence="1">
    <location>
        <begin position="211"/>
        <end position="238"/>
    </location>
</feature>
<dbReference type="KEGG" id="mcn:Mcup_1545"/>
<keyword evidence="1" id="KW-0812">Transmembrane</keyword>
<evidence type="ECO:0000313" key="3">
    <source>
        <dbReference type="Proteomes" id="UP000007812"/>
    </source>
</evidence>
<dbReference type="Proteomes" id="UP000007812">
    <property type="component" value="Chromosome"/>
</dbReference>
<feature type="transmembrane region" description="Helical" evidence="1">
    <location>
        <begin position="45"/>
        <end position="68"/>
    </location>
</feature>
<accession>F4FZF8</accession>
<evidence type="ECO:0000256" key="1">
    <source>
        <dbReference type="SAM" id="Phobius"/>
    </source>
</evidence>
<dbReference type="AlphaFoldDB" id="F4FZF8"/>
<evidence type="ECO:0008006" key="4">
    <source>
        <dbReference type="Google" id="ProtNLM"/>
    </source>
</evidence>
<dbReference type="STRING" id="1006006.Mcup_1545"/>
<dbReference type="GeneID" id="10493734"/>
<feature type="transmembrane region" description="Helical" evidence="1">
    <location>
        <begin position="178"/>
        <end position="199"/>
    </location>
</feature>
<dbReference type="Pfam" id="PF07758">
    <property type="entry name" value="DUF1614"/>
    <property type="match status" value="1"/>
</dbReference>
<dbReference type="EMBL" id="CP002656">
    <property type="protein sequence ID" value="AEB95648.1"/>
    <property type="molecule type" value="Genomic_DNA"/>
</dbReference>
<organism evidence="2 3">
    <name type="scientific">Metallosphaera cuprina (strain Ar-4)</name>
    <dbReference type="NCBI Taxonomy" id="1006006"/>
    <lineage>
        <taxon>Archaea</taxon>
        <taxon>Thermoproteota</taxon>
        <taxon>Thermoprotei</taxon>
        <taxon>Sulfolobales</taxon>
        <taxon>Sulfolobaceae</taxon>
        <taxon>Metallosphaera</taxon>
    </lineage>
</organism>
<dbReference type="InterPro" id="IPR011672">
    <property type="entry name" value="DUF1614"/>
</dbReference>
<proteinExistence type="predicted"/>
<keyword evidence="1" id="KW-0472">Membrane</keyword>
<feature type="transmembrane region" description="Helical" evidence="1">
    <location>
        <begin position="148"/>
        <end position="172"/>
    </location>
</feature>
<feature type="transmembrane region" description="Helical" evidence="1">
    <location>
        <begin position="12"/>
        <end position="33"/>
    </location>
</feature>
<protein>
    <recommendedName>
        <fullName evidence="4">DUF1614 domain-containing protein</fullName>
    </recommendedName>
</protein>
<reference evidence="2 3" key="1">
    <citation type="journal article" date="2011" name="J. Bacteriol.">
        <title>Complete genome sequence of Metallosphaera cuprina, a metal sulfide-oxidizing archaeon from a hot spring.</title>
        <authorList>
            <person name="Liu L.J."/>
            <person name="You X.Y."/>
            <person name="Zheng H."/>
            <person name="Wang S."/>
            <person name="Jiang C.Y."/>
            <person name="Liu S.J."/>
        </authorList>
    </citation>
    <scope>NUCLEOTIDE SEQUENCE [LARGE SCALE GENOMIC DNA]</scope>
    <source>
        <strain evidence="2 3">Ar-4</strain>
    </source>
</reference>
<sequence length="240" mass="26214">MKRILIVSPVRGLMLPIYVILSLLLLIISINYFKDILVYAGLPSGIGYALAVEISFLSLITSSLNIVVKEFKSPAIVPEYEVMYVFGFPIYIPRLERSYVTTLLAFNVGGAVIPLLLSLTLLYLLPHKLLILLNIIIMIIISKSFSKVVNGVGVVMNPLIAPIFSVLTSYLLFFNDPLLIPTSAYVGSVIGTLIGADLLNIRRILEARPQLISVGGMGTFDGIFISGLLSIFLGQLILSI</sequence>
<name>F4FZF8_METCR</name>